<name>U1GUK3_ENDPU</name>
<dbReference type="AlphaFoldDB" id="U1GUK3"/>
<keyword evidence="1" id="KW-0472">Membrane</keyword>
<keyword evidence="1" id="KW-0812">Transmembrane</keyword>
<evidence type="ECO:0000313" key="3">
    <source>
        <dbReference type="Proteomes" id="UP000019373"/>
    </source>
</evidence>
<feature type="transmembrane region" description="Helical" evidence="1">
    <location>
        <begin position="42"/>
        <end position="62"/>
    </location>
</feature>
<sequence length="508" mass="57405">MTIRASHLNDQSRRHRFLSAVGSFLAITGFIVQFIGLGALHWSATIIVLGVSFIMMIIRAFVRRGLAKDPSCVSIPEKFELVWLALRSVRNDWKDVLTAADDNNHSIPSRDCDWGILTGLIQKDPVNGLYAWQPALLTAKRPKSGNTLKDSIGNETELEQLSKHEFILGFRGFHSQKSYEMHAIRRQISIVPDIPRGEYTDLASKLAAAMIGVMNIMNMSGNIVWKNKGRPPWLNHHWWVDVQQGLREQPLKFWVVDMGPIPDKAALTEQLTAGLSLWMYSLLCQKNSLDRLCNQNDLRNSNAAFLRIIGSSDSCTAEQMEVWMPGTALDSITSSNFEGLHVPRREPLSSWPVFGVYYSASFKMLDPINAKTERTFTLRSAEDAKPQDIVIKTTSRESFEIECALEIFSLFMLSLCMSVDRVKGETVQIVNWLTEEMGEEMINSVFTALAQEVIDAGLENNTDLALRYIIPAFAKFRLLPKCRSNPVRAPRERKIKKHQNAHVAATLW</sequence>
<reference evidence="3" key="1">
    <citation type="journal article" date="2014" name="BMC Genomics">
        <title>Genome characteristics reveal the impact of lichenization on lichen-forming fungus Endocarpon pusillum Hedwig (Verrucariales, Ascomycota).</title>
        <authorList>
            <person name="Wang Y.-Y."/>
            <person name="Liu B."/>
            <person name="Zhang X.-Y."/>
            <person name="Zhou Q.-M."/>
            <person name="Zhang T."/>
            <person name="Li H."/>
            <person name="Yu Y.-F."/>
            <person name="Zhang X.-L."/>
            <person name="Hao X.-Y."/>
            <person name="Wang M."/>
            <person name="Wang L."/>
            <person name="Wei J.-C."/>
        </authorList>
    </citation>
    <scope>NUCLEOTIDE SEQUENCE [LARGE SCALE GENOMIC DNA]</scope>
    <source>
        <strain evidence="3">Z07020 / HMAS-L-300199</strain>
    </source>
</reference>
<dbReference type="GeneID" id="19236596"/>
<gene>
    <name evidence="2" type="ORF">EPUS_01541</name>
</gene>
<dbReference type="OrthoDB" id="4586166at2759"/>
<protein>
    <submittedName>
        <fullName evidence="2">Uncharacterized protein</fullName>
    </submittedName>
</protein>
<evidence type="ECO:0000313" key="2">
    <source>
        <dbReference type="EMBL" id="ERF75711.1"/>
    </source>
</evidence>
<keyword evidence="3" id="KW-1185">Reference proteome</keyword>
<accession>U1GUK3</accession>
<keyword evidence="1" id="KW-1133">Transmembrane helix</keyword>
<feature type="transmembrane region" description="Helical" evidence="1">
    <location>
        <begin position="17"/>
        <end position="36"/>
    </location>
</feature>
<dbReference type="Proteomes" id="UP000019373">
    <property type="component" value="Unassembled WGS sequence"/>
</dbReference>
<organism evidence="2 3">
    <name type="scientific">Endocarpon pusillum (strain Z07020 / HMAS-L-300199)</name>
    <name type="common">Lichen-forming fungus</name>
    <dbReference type="NCBI Taxonomy" id="1263415"/>
    <lineage>
        <taxon>Eukaryota</taxon>
        <taxon>Fungi</taxon>
        <taxon>Dikarya</taxon>
        <taxon>Ascomycota</taxon>
        <taxon>Pezizomycotina</taxon>
        <taxon>Eurotiomycetes</taxon>
        <taxon>Chaetothyriomycetidae</taxon>
        <taxon>Verrucariales</taxon>
        <taxon>Verrucariaceae</taxon>
        <taxon>Endocarpon</taxon>
    </lineage>
</organism>
<dbReference type="RefSeq" id="XP_007786869.1">
    <property type="nucleotide sequence ID" value="XM_007788679.1"/>
</dbReference>
<evidence type="ECO:0000256" key="1">
    <source>
        <dbReference type="SAM" id="Phobius"/>
    </source>
</evidence>
<dbReference type="EMBL" id="KE720798">
    <property type="protein sequence ID" value="ERF75711.1"/>
    <property type="molecule type" value="Genomic_DNA"/>
</dbReference>
<dbReference type="HOGENOM" id="CLU_536386_0_0_1"/>
<proteinExistence type="predicted"/>